<evidence type="ECO:0000256" key="1">
    <source>
        <dbReference type="SAM" id="Phobius"/>
    </source>
</evidence>
<protein>
    <submittedName>
        <fullName evidence="2">Uncharacterized protein</fullName>
    </submittedName>
</protein>
<evidence type="ECO:0000313" key="2">
    <source>
        <dbReference type="EMBL" id="RJY18158.1"/>
    </source>
</evidence>
<feature type="transmembrane region" description="Helical" evidence="1">
    <location>
        <begin position="104"/>
        <end position="123"/>
    </location>
</feature>
<feature type="transmembrane region" description="Helical" evidence="1">
    <location>
        <begin position="12"/>
        <end position="33"/>
    </location>
</feature>
<gene>
    <name evidence="2" type="ORF">D5R81_06520</name>
</gene>
<dbReference type="AlphaFoldDB" id="A0A3A6U8A8"/>
<feature type="transmembrane region" description="Helical" evidence="1">
    <location>
        <begin position="188"/>
        <end position="213"/>
    </location>
</feature>
<evidence type="ECO:0000313" key="3">
    <source>
        <dbReference type="Proteomes" id="UP000273022"/>
    </source>
</evidence>
<feature type="transmembrane region" description="Helical" evidence="1">
    <location>
        <begin position="45"/>
        <end position="62"/>
    </location>
</feature>
<dbReference type="Proteomes" id="UP000273022">
    <property type="component" value="Unassembled WGS sequence"/>
</dbReference>
<dbReference type="EMBL" id="QYYH01000030">
    <property type="protein sequence ID" value="RJY18158.1"/>
    <property type="molecule type" value="Genomic_DNA"/>
</dbReference>
<accession>A0A3A6U8A8</accession>
<feature type="transmembrane region" description="Helical" evidence="1">
    <location>
        <begin position="143"/>
        <end position="167"/>
    </location>
</feature>
<keyword evidence="1" id="KW-1133">Transmembrane helix</keyword>
<dbReference type="RefSeq" id="WP_121852850.1">
    <property type="nucleotide sequence ID" value="NZ_CP037952.1"/>
</dbReference>
<reference evidence="2 3" key="1">
    <citation type="submission" date="2018-09" db="EMBL/GenBank/DDBJ databases">
        <title>Phylogeny of the Shewanellaceae, and recommendation for two new genera, Pseudoshewanella and Parashewanella.</title>
        <authorList>
            <person name="Wang G."/>
        </authorList>
    </citation>
    <scope>NUCLEOTIDE SEQUENCE [LARGE SCALE GENOMIC DNA]</scope>
    <source>
        <strain evidence="2 3">KCTC 22492</strain>
    </source>
</reference>
<organism evidence="2 3">
    <name type="scientific">Parashewanella spongiae</name>
    <dbReference type="NCBI Taxonomy" id="342950"/>
    <lineage>
        <taxon>Bacteria</taxon>
        <taxon>Pseudomonadati</taxon>
        <taxon>Pseudomonadota</taxon>
        <taxon>Gammaproteobacteria</taxon>
        <taxon>Alteromonadales</taxon>
        <taxon>Shewanellaceae</taxon>
        <taxon>Parashewanella</taxon>
    </lineage>
</organism>
<keyword evidence="1" id="KW-0472">Membrane</keyword>
<feature type="transmembrane region" description="Helical" evidence="1">
    <location>
        <begin position="219"/>
        <end position="239"/>
    </location>
</feature>
<sequence length="286" mass="32665">MSSLVEFLHQAYWWLSLIGGIHCVVLAFMFLIWKKHSDSAKNHTKFLIFITLAVYFFTGLLNRENTPLPMHLLLALMTPIYFLLMPLLYQYCRQTLPTATHSSVLVWHLVPAAIVALSVVFFSTTHYNLSSFIMSESMHNMTFLGVLLPVLLMIQVIIYSICIVKLIRRYKQQLSINTEPLSDVTIRWLLILASAVIVNWFVRSLLASLSFILGDQFVLFAQTAIQLSLLLTLYLLAIYRLQQLTIIGYQSGLNTSHDAKASEQNETVLNQDEKAFLSKVIQGKDF</sequence>
<comment type="caution">
    <text evidence="2">The sequence shown here is derived from an EMBL/GenBank/DDBJ whole genome shotgun (WGS) entry which is preliminary data.</text>
</comment>
<keyword evidence="1" id="KW-0812">Transmembrane</keyword>
<dbReference type="OrthoDB" id="6258323at2"/>
<keyword evidence="3" id="KW-1185">Reference proteome</keyword>
<proteinExistence type="predicted"/>
<feature type="transmembrane region" description="Helical" evidence="1">
    <location>
        <begin position="68"/>
        <end position="92"/>
    </location>
</feature>
<name>A0A3A6U8A8_9GAMM</name>